<dbReference type="AlphaFoldDB" id="A0A6I6IPI0"/>
<evidence type="ECO:0000313" key="4">
    <source>
        <dbReference type="Proteomes" id="UP000428330"/>
    </source>
</evidence>
<feature type="chain" id="PRO_5026120994" evidence="1">
    <location>
        <begin position="22"/>
        <end position="129"/>
    </location>
</feature>
<proteinExistence type="predicted"/>
<protein>
    <submittedName>
        <fullName evidence="3">DUF2147 domain-containing protein</fullName>
    </submittedName>
</protein>
<sequence>MMRVMMAGVLGLSLFAAPAFSEPALGLWLTEADRKGQVAHVSIQKCASALCGKIVKVFSPAGQEISHKNVGRMIFWGVTPTGGGAYQGRALVPAYNTEYDAEMKLSGNQLTVGGCKGPICQSQTWKRVK</sequence>
<dbReference type="EMBL" id="CP034348">
    <property type="protein sequence ID" value="QGX98959.1"/>
    <property type="molecule type" value="Genomic_DNA"/>
</dbReference>
<dbReference type="Gene3D" id="2.40.128.520">
    <property type="match status" value="1"/>
</dbReference>
<evidence type="ECO:0000259" key="2">
    <source>
        <dbReference type="Pfam" id="PF09917"/>
    </source>
</evidence>
<dbReference type="Proteomes" id="UP000428330">
    <property type="component" value="Chromosome"/>
</dbReference>
<organism evidence="3 4">
    <name type="scientific">Roseovarius faecimaris</name>
    <dbReference type="NCBI Taxonomy" id="2494550"/>
    <lineage>
        <taxon>Bacteria</taxon>
        <taxon>Pseudomonadati</taxon>
        <taxon>Pseudomonadota</taxon>
        <taxon>Alphaproteobacteria</taxon>
        <taxon>Rhodobacterales</taxon>
        <taxon>Roseobacteraceae</taxon>
        <taxon>Roseovarius</taxon>
    </lineage>
</organism>
<feature type="signal peptide" evidence="1">
    <location>
        <begin position="1"/>
        <end position="21"/>
    </location>
</feature>
<accession>A0A6I6IPI0</accession>
<dbReference type="Pfam" id="PF09917">
    <property type="entry name" value="DUF2147"/>
    <property type="match status" value="1"/>
</dbReference>
<reference evidence="4" key="1">
    <citation type="submission" date="2018-12" db="EMBL/GenBank/DDBJ databases">
        <title>Complete genome sequence of Roseovarius sp. MME-070.</title>
        <authorList>
            <person name="Nam Y.-D."/>
            <person name="Kang J."/>
            <person name="Chung W.-H."/>
            <person name="Park Y.S."/>
        </authorList>
    </citation>
    <scope>NUCLEOTIDE SEQUENCE [LARGE SCALE GENOMIC DNA]</scope>
    <source>
        <strain evidence="4">MME-070</strain>
    </source>
</reference>
<dbReference type="PANTHER" id="PTHR36919:SF2">
    <property type="entry name" value="BLL6627 PROTEIN"/>
    <property type="match status" value="1"/>
</dbReference>
<dbReference type="InterPro" id="IPR019223">
    <property type="entry name" value="DUF2147"/>
</dbReference>
<feature type="domain" description="DUF2147" evidence="2">
    <location>
        <begin position="26"/>
        <end position="127"/>
    </location>
</feature>
<evidence type="ECO:0000256" key="1">
    <source>
        <dbReference type="SAM" id="SignalP"/>
    </source>
</evidence>
<gene>
    <name evidence="3" type="ORF">EI983_12030</name>
</gene>
<name>A0A6I6IPI0_9RHOB</name>
<evidence type="ECO:0000313" key="3">
    <source>
        <dbReference type="EMBL" id="QGX98959.1"/>
    </source>
</evidence>
<keyword evidence="1" id="KW-0732">Signal</keyword>
<dbReference type="PANTHER" id="PTHR36919">
    <property type="entry name" value="BLR1215 PROTEIN"/>
    <property type="match status" value="1"/>
</dbReference>
<keyword evidence="4" id="KW-1185">Reference proteome</keyword>
<dbReference type="KEGG" id="rom:EI983_12030"/>